<proteinExistence type="predicted"/>
<feature type="non-terminal residue" evidence="1">
    <location>
        <position position="1"/>
    </location>
</feature>
<comment type="caution">
    <text evidence="1">The sequence shown here is derived from an EMBL/GenBank/DDBJ whole genome shotgun (WGS) entry which is preliminary data.</text>
</comment>
<evidence type="ECO:0000313" key="2">
    <source>
        <dbReference type="Proteomes" id="UP000789759"/>
    </source>
</evidence>
<name>A0A9N9KJ75_9GLOM</name>
<accession>A0A9N9KJ75</accession>
<reference evidence="1" key="1">
    <citation type="submission" date="2021-06" db="EMBL/GenBank/DDBJ databases">
        <authorList>
            <person name="Kallberg Y."/>
            <person name="Tangrot J."/>
            <person name="Rosling A."/>
        </authorList>
    </citation>
    <scope>NUCLEOTIDE SEQUENCE</scope>
    <source>
        <strain evidence="1">FL966</strain>
    </source>
</reference>
<protein>
    <submittedName>
        <fullName evidence="1">12807_t:CDS:1</fullName>
    </submittedName>
</protein>
<dbReference type="EMBL" id="CAJVQA010063545">
    <property type="protein sequence ID" value="CAG8830175.1"/>
    <property type="molecule type" value="Genomic_DNA"/>
</dbReference>
<keyword evidence="2" id="KW-1185">Reference proteome</keyword>
<sequence length="42" mass="5057">YLDEDFVFYFKKSKPDSNSKIPEEDLEIFVQKWPFSVQSHST</sequence>
<dbReference type="AlphaFoldDB" id="A0A9N9KJ75"/>
<gene>
    <name evidence="1" type="ORF">CPELLU_LOCUS20573</name>
</gene>
<dbReference type="Proteomes" id="UP000789759">
    <property type="component" value="Unassembled WGS sequence"/>
</dbReference>
<evidence type="ECO:0000313" key="1">
    <source>
        <dbReference type="EMBL" id="CAG8830175.1"/>
    </source>
</evidence>
<organism evidence="1 2">
    <name type="scientific">Cetraspora pellucida</name>
    <dbReference type="NCBI Taxonomy" id="1433469"/>
    <lineage>
        <taxon>Eukaryota</taxon>
        <taxon>Fungi</taxon>
        <taxon>Fungi incertae sedis</taxon>
        <taxon>Mucoromycota</taxon>
        <taxon>Glomeromycotina</taxon>
        <taxon>Glomeromycetes</taxon>
        <taxon>Diversisporales</taxon>
        <taxon>Gigasporaceae</taxon>
        <taxon>Cetraspora</taxon>
    </lineage>
</organism>